<dbReference type="InterPro" id="IPR004147">
    <property type="entry name" value="ABC1_dom"/>
</dbReference>
<dbReference type="EMBL" id="HBFR01030590">
    <property type="protein sequence ID" value="CAD8895033.1"/>
    <property type="molecule type" value="Transcribed_RNA"/>
</dbReference>
<feature type="signal peptide" evidence="2">
    <location>
        <begin position="1"/>
        <end position="21"/>
    </location>
</feature>
<organism evidence="4">
    <name type="scientific">Corethron hystrix</name>
    <dbReference type="NCBI Taxonomy" id="216773"/>
    <lineage>
        <taxon>Eukaryota</taxon>
        <taxon>Sar</taxon>
        <taxon>Stramenopiles</taxon>
        <taxon>Ochrophyta</taxon>
        <taxon>Bacillariophyta</taxon>
        <taxon>Coscinodiscophyceae</taxon>
        <taxon>Corethrophycidae</taxon>
        <taxon>Corethrales</taxon>
        <taxon>Corethraceae</taxon>
        <taxon>Corethron</taxon>
    </lineage>
</organism>
<dbReference type="CDD" id="cd05121">
    <property type="entry name" value="ABC1_ADCK3-like"/>
    <property type="match status" value="1"/>
</dbReference>
<dbReference type="InterPro" id="IPR011009">
    <property type="entry name" value="Kinase-like_dom_sf"/>
</dbReference>
<evidence type="ECO:0000256" key="2">
    <source>
        <dbReference type="SAM" id="SignalP"/>
    </source>
</evidence>
<dbReference type="Pfam" id="PF03109">
    <property type="entry name" value="ABC1"/>
    <property type="match status" value="1"/>
</dbReference>
<protein>
    <recommendedName>
        <fullName evidence="3">ABC1 atypical kinase-like domain-containing protein</fullName>
    </recommendedName>
</protein>
<dbReference type="PANTHER" id="PTHR10566">
    <property type="entry name" value="CHAPERONE-ACTIVITY OF BC1 COMPLEX CABC1 -RELATED"/>
    <property type="match status" value="1"/>
</dbReference>
<feature type="chain" id="PRO_5031302941" description="ABC1 atypical kinase-like domain-containing protein" evidence="2">
    <location>
        <begin position="22"/>
        <end position="298"/>
    </location>
</feature>
<name>A0A7S1BSA8_9STRA</name>
<sequence>MIGSVALDLYILRLLAGAVDSIYSWATNQSPYHVRLVDEFAAASYLELDYENEAANQRRFRADLSSRSLPVRVPAVHAPLSTRRVLVSEWIEGIPLTDADPSTLARLVPLGVELFLAQLLDSGSFHSDPHPGNLLVDGEGRLCLLDFGLCAEIEPEARRAMTAAIVHLLTGDFEALIAVDAVELGFLPPDFDTERVRPVLTKILSEGLLEGGSNLRERKRRLRDISAELNEVFFEYPFSVPPFFALITRGLGILEGIALTGDPEFDIFKASYPYAKRRAVQIFGVHGLNTLRRKYSSR</sequence>
<proteinExistence type="inferred from homology"/>
<evidence type="ECO:0000259" key="3">
    <source>
        <dbReference type="Pfam" id="PF03109"/>
    </source>
</evidence>
<gene>
    <name evidence="4" type="ORF">CHYS00102_LOCUS22247</name>
</gene>
<evidence type="ECO:0000256" key="1">
    <source>
        <dbReference type="ARBA" id="ARBA00009670"/>
    </source>
</evidence>
<dbReference type="AlphaFoldDB" id="A0A7S1BSA8"/>
<keyword evidence="2" id="KW-0732">Signal</keyword>
<reference evidence="4" key="1">
    <citation type="submission" date="2021-01" db="EMBL/GenBank/DDBJ databases">
        <authorList>
            <person name="Corre E."/>
            <person name="Pelletier E."/>
            <person name="Niang G."/>
            <person name="Scheremetjew M."/>
            <person name="Finn R."/>
            <person name="Kale V."/>
            <person name="Holt S."/>
            <person name="Cochrane G."/>
            <person name="Meng A."/>
            <person name="Brown T."/>
            <person name="Cohen L."/>
        </authorList>
    </citation>
    <scope>NUCLEOTIDE SEQUENCE</scope>
    <source>
        <strain evidence="4">308</strain>
    </source>
</reference>
<dbReference type="InterPro" id="IPR050154">
    <property type="entry name" value="UbiB_kinase"/>
</dbReference>
<comment type="similarity">
    <text evidence="1">Belongs to the protein kinase superfamily. ADCK protein kinase family.</text>
</comment>
<dbReference type="PANTHER" id="PTHR10566:SF117">
    <property type="entry name" value="UNUSUAL PROTEIN KINASE-RELATED"/>
    <property type="match status" value="1"/>
</dbReference>
<dbReference type="Gene3D" id="1.10.510.10">
    <property type="entry name" value="Transferase(Phosphotransferase) domain 1"/>
    <property type="match status" value="1"/>
</dbReference>
<evidence type="ECO:0000313" key="4">
    <source>
        <dbReference type="EMBL" id="CAD8895033.1"/>
    </source>
</evidence>
<dbReference type="SUPFAM" id="SSF56112">
    <property type="entry name" value="Protein kinase-like (PK-like)"/>
    <property type="match status" value="1"/>
</dbReference>
<accession>A0A7S1BSA8</accession>
<feature type="domain" description="ABC1 atypical kinase-like" evidence="3">
    <location>
        <begin position="5"/>
        <end position="177"/>
    </location>
</feature>